<dbReference type="GO" id="GO:0000166">
    <property type="term" value="F:nucleotide binding"/>
    <property type="evidence" value="ECO:0007669"/>
    <property type="project" value="UniProtKB-KW"/>
</dbReference>
<keyword evidence="16 17" id="KW-0170">Cobalt</keyword>
<evidence type="ECO:0000256" key="6">
    <source>
        <dbReference type="ARBA" id="ARBA00013031"/>
    </source>
</evidence>
<evidence type="ECO:0000256" key="11">
    <source>
        <dbReference type="ARBA" id="ARBA00022741"/>
    </source>
</evidence>
<dbReference type="Proteomes" id="UP000056209">
    <property type="component" value="Unassembled WGS sequence"/>
</dbReference>
<comment type="pathway">
    <text evidence="4 17">Metabolic intermediate biosynthesis; chorismate biosynthesis; chorismate from D-erythrose 4-phosphate and phosphoenolpyruvate: step 2/7.</text>
</comment>
<dbReference type="Pfam" id="PF24621">
    <property type="entry name" value="DHQS_C"/>
    <property type="match status" value="1"/>
</dbReference>
<comment type="caution">
    <text evidence="20">The sequence shown here is derived from an EMBL/GenBank/DDBJ whole genome shotgun (WGS) entry which is preliminary data.</text>
</comment>
<evidence type="ECO:0000256" key="14">
    <source>
        <dbReference type="ARBA" id="ARBA00023141"/>
    </source>
</evidence>
<dbReference type="PANTHER" id="PTHR43622">
    <property type="entry name" value="3-DEHYDROQUINATE SYNTHASE"/>
    <property type="match status" value="1"/>
</dbReference>
<dbReference type="Gene3D" id="3.40.50.1970">
    <property type="match status" value="1"/>
</dbReference>
<keyword evidence="13 17" id="KW-0520">NAD</keyword>
<dbReference type="GO" id="GO:0003856">
    <property type="term" value="F:3-dehydroquinate synthase activity"/>
    <property type="evidence" value="ECO:0007669"/>
    <property type="project" value="UniProtKB-UniRule"/>
</dbReference>
<evidence type="ECO:0000256" key="9">
    <source>
        <dbReference type="ARBA" id="ARBA00022605"/>
    </source>
</evidence>
<evidence type="ECO:0000259" key="19">
    <source>
        <dbReference type="Pfam" id="PF24621"/>
    </source>
</evidence>
<dbReference type="CDD" id="cd08195">
    <property type="entry name" value="DHQS"/>
    <property type="match status" value="1"/>
</dbReference>
<feature type="binding site" evidence="17">
    <location>
        <position position="250"/>
    </location>
    <ligand>
        <name>Zn(2+)</name>
        <dbReference type="ChEBI" id="CHEBI:29105"/>
    </ligand>
</feature>
<keyword evidence="14 17" id="KW-0057">Aromatic amino acid biosynthesis</keyword>
<keyword evidence="21" id="KW-1185">Reference proteome</keyword>
<comment type="cofactor">
    <cofactor evidence="17">
        <name>Co(2+)</name>
        <dbReference type="ChEBI" id="CHEBI:48828"/>
    </cofactor>
    <cofactor evidence="17">
        <name>Zn(2+)</name>
        <dbReference type="ChEBI" id="CHEBI:29105"/>
    </cofactor>
    <text evidence="17">Binds 1 divalent metal cation per subunit. Can use either Co(2+) or Zn(2+).</text>
</comment>
<comment type="subcellular location">
    <subcellularLocation>
        <location evidence="3 17">Cytoplasm</location>
    </subcellularLocation>
</comment>
<dbReference type="UniPathway" id="UPA00053">
    <property type="reaction ID" value="UER00085"/>
</dbReference>
<dbReference type="InterPro" id="IPR030963">
    <property type="entry name" value="DHQ_synth_fam"/>
</dbReference>
<keyword evidence="8 17" id="KW-0963">Cytoplasm</keyword>
<dbReference type="PANTHER" id="PTHR43622:SF7">
    <property type="entry name" value="3-DEHYDROQUINATE SYNTHASE, CHLOROPLASTIC"/>
    <property type="match status" value="1"/>
</dbReference>
<keyword evidence="15 17" id="KW-0456">Lyase</keyword>
<evidence type="ECO:0000256" key="7">
    <source>
        <dbReference type="ARBA" id="ARBA00017684"/>
    </source>
</evidence>
<dbReference type="SUPFAM" id="SSF56796">
    <property type="entry name" value="Dehydroquinate synthase-like"/>
    <property type="match status" value="1"/>
</dbReference>
<evidence type="ECO:0000256" key="2">
    <source>
        <dbReference type="ARBA" id="ARBA00001911"/>
    </source>
</evidence>
<comment type="caution">
    <text evidence="17">Lacks conserved residue(s) required for the propagation of feature annotation.</text>
</comment>
<dbReference type="InterPro" id="IPR056179">
    <property type="entry name" value="DHQS_C"/>
</dbReference>
<keyword evidence="12 17" id="KW-0862">Zinc</keyword>
<comment type="cofactor">
    <cofactor evidence="2 17">
        <name>NAD(+)</name>
        <dbReference type="ChEBI" id="CHEBI:57540"/>
    </cofactor>
</comment>
<evidence type="ECO:0000313" key="20">
    <source>
        <dbReference type="EMBL" id="GAQ20879.1"/>
    </source>
</evidence>
<reference evidence="21" key="1">
    <citation type="submission" date="2015-11" db="EMBL/GenBank/DDBJ databases">
        <title>Draft Genome Sequence of the Radioresistant Bacterium Deinococcus grandis, Isolated from Freshwater Fish in Japan.</title>
        <authorList>
            <person name="Satoh K."/>
            <person name="Onodera T."/>
            <person name="Omoso K."/>
            <person name="Takeda-Yano K."/>
            <person name="Katayama T."/>
            <person name="Oono Y."/>
            <person name="Narumi I."/>
        </authorList>
    </citation>
    <scope>NUCLEOTIDE SEQUENCE [LARGE SCALE GENOMIC DNA]</scope>
    <source>
        <strain evidence="21">ATCC 43672</strain>
    </source>
</reference>
<dbReference type="NCBIfam" id="TIGR01357">
    <property type="entry name" value="aroB"/>
    <property type="match status" value="1"/>
</dbReference>
<keyword evidence="11 17" id="KW-0547">Nucleotide-binding</keyword>
<dbReference type="GO" id="GO:0046872">
    <property type="term" value="F:metal ion binding"/>
    <property type="evidence" value="ECO:0007669"/>
    <property type="project" value="UniProtKB-KW"/>
</dbReference>
<evidence type="ECO:0000256" key="16">
    <source>
        <dbReference type="ARBA" id="ARBA00023285"/>
    </source>
</evidence>
<evidence type="ECO:0000256" key="17">
    <source>
        <dbReference type="HAMAP-Rule" id="MF_00110"/>
    </source>
</evidence>
<evidence type="ECO:0000256" key="10">
    <source>
        <dbReference type="ARBA" id="ARBA00022723"/>
    </source>
</evidence>
<dbReference type="GO" id="GO:0009423">
    <property type="term" value="P:chorismate biosynthetic process"/>
    <property type="evidence" value="ECO:0007669"/>
    <property type="project" value="UniProtKB-UniRule"/>
</dbReference>
<feature type="binding site" evidence="17">
    <location>
        <begin position="119"/>
        <end position="120"/>
    </location>
    <ligand>
        <name>NAD(+)</name>
        <dbReference type="ChEBI" id="CHEBI:57540"/>
    </ligand>
</feature>
<dbReference type="Pfam" id="PF01761">
    <property type="entry name" value="DHQ_synthase"/>
    <property type="match status" value="1"/>
</dbReference>
<evidence type="ECO:0000256" key="1">
    <source>
        <dbReference type="ARBA" id="ARBA00001393"/>
    </source>
</evidence>
<gene>
    <name evidence="17" type="primary">aroB</name>
    <name evidence="20" type="ORF">DEIGR_100906</name>
</gene>
<protein>
    <recommendedName>
        <fullName evidence="7 17">3-dehydroquinate synthase</fullName>
        <shortName evidence="17">DHQS</shortName>
        <ecNumber evidence="6 17">4.2.3.4</ecNumber>
    </recommendedName>
</protein>
<feature type="binding site" evidence="17">
    <location>
        <position position="234"/>
    </location>
    <ligand>
        <name>Zn(2+)</name>
        <dbReference type="ChEBI" id="CHEBI:29105"/>
    </ligand>
</feature>
<dbReference type="OrthoDB" id="9806583at2"/>
<evidence type="ECO:0000259" key="18">
    <source>
        <dbReference type="Pfam" id="PF01761"/>
    </source>
</evidence>
<dbReference type="InterPro" id="IPR016037">
    <property type="entry name" value="DHQ_synth_AroB"/>
</dbReference>
<feature type="binding site" evidence="17">
    <location>
        <begin position="95"/>
        <end position="99"/>
    </location>
    <ligand>
        <name>NAD(+)</name>
        <dbReference type="ChEBI" id="CHEBI:57540"/>
    </ligand>
</feature>
<evidence type="ECO:0000256" key="8">
    <source>
        <dbReference type="ARBA" id="ARBA00022490"/>
    </source>
</evidence>
<sequence>MRRIEVGGAQPYAVEVGAGLLGTLRVPERHVALIHPVDLPQEFVTRVQAALQPTVTIPVPARDDCKTLEVLSGVLSRLAGANIPRDGAVVGLGGGAATDLAGFAAASYLRGVAFYTLPTTLLGMVDAAVGGKTGVNLPEGKNLVGAFWPPRAVWCDTDTLGTLPGAVFREGAAEAFKHGLISDPTLLDRVLSPDFRPGGALLEGTLADAIAVKAGVVTRDLTERGERAYLNFGHTLAHALEAVTHHGVSHGDAVGYGMHYAARLSRALGGADLTGHTRAFLTWQQPTPLPPVTFEDALTFMARDKKADADGVRFVLLRDLAQPYLTRVPESVLREEFSGWQQDLRDLNLLA</sequence>
<evidence type="ECO:0000256" key="15">
    <source>
        <dbReference type="ARBA" id="ARBA00023239"/>
    </source>
</evidence>
<dbReference type="InterPro" id="IPR050071">
    <property type="entry name" value="Dehydroquinate_synthase"/>
</dbReference>
<comment type="catalytic activity">
    <reaction evidence="1 17">
        <text>7-phospho-2-dehydro-3-deoxy-D-arabino-heptonate = 3-dehydroquinate + phosphate</text>
        <dbReference type="Rhea" id="RHEA:21968"/>
        <dbReference type="ChEBI" id="CHEBI:32364"/>
        <dbReference type="ChEBI" id="CHEBI:43474"/>
        <dbReference type="ChEBI" id="CHEBI:58394"/>
        <dbReference type="EC" id="4.2.3.4"/>
    </reaction>
</comment>
<evidence type="ECO:0000256" key="4">
    <source>
        <dbReference type="ARBA" id="ARBA00004661"/>
    </source>
</evidence>
<keyword evidence="10 17" id="KW-0479">Metal-binding</keyword>
<accession>A0A117DQ66</accession>
<dbReference type="Gene3D" id="1.20.1090.10">
    <property type="entry name" value="Dehydroquinate synthase-like - alpha domain"/>
    <property type="match status" value="1"/>
</dbReference>
<keyword evidence="9 17" id="KW-0028">Amino-acid biosynthesis</keyword>
<dbReference type="HAMAP" id="MF_00110">
    <property type="entry name" value="DHQ_synthase"/>
    <property type="match status" value="1"/>
</dbReference>
<feature type="domain" description="3-dehydroquinate synthase C-terminal" evidence="19">
    <location>
        <begin position="171"/>
        <end position="307"/>
    </location>
</feature>
<dbReference type="PIRSF" id="PIRSF001455">
    <property type="entry name" value="DHQ_synth"/>
    <property type="match status" value="1"/>
</dbReference>
<evidence type="ECO:0000313" key="21">
    <source>
        <dbReference type="Proteomes" id="UP000056209"/>
    </source>
</evidence>
<feature type="binding site" evidence="17">
    <location>
        <position position="141"/>
    </location>
    <ligand>
        <name>NAD(+)</name>
        <dbReference type="ChEBI" id="CHEBI:57540"/>
    </ligand>
</feature>
<organism evidence="20 21">
    <name type="scientific">Deinococcus grandis</name>
    <dbReference type="NCBI Taxonomy" id="57498"/>
    <lineage>
        <taxon>Bacteria</taxon>
        <taxon>Thermotogati</taxon>
        <taxon>Deinococcota</taxon>
        <taxon>Deinococci</taxon>
        <taxon>Deinococcales</taxon>
        <taxon>Deinococcaceae</taxon>
        <taxon>Deinococcus</taxon>
    </lineage>
</organism>
<feature type="binding site" evidence="17">
    <location>
        <begin position="159"/>
        <end position="162"/>
    </location>
    <ligand>
        <name>NAD(+)</name>
        <dbReference type="ChEBI" id="CHEBI:57540"/>
    </ligand>
</feature>
<comment type="function">
    <text evidence="17">Catalyzes the conversion of 3-deoxy-D-arabino-heptulosonate 7-phosphate (DAHP) to dehydroquinate (DHQ).</text>
</comment>
<dbReference type="InterPro" id="IPR030960">
    <property type="entry name" value="DHQS/DOIS_N"/>
</dbReference>
<dbReference type="RefSeq" id="WP_058975607.1">
    <property type="nucleotide sequence ID" value="NZ_BCMS01000001.1"/>
</dbReference>
<comment type="similarity">
    <text evidence="5 17">Belongs to the sugar phosphate cyclases superfamily. Dehydroquinate synthase family.</text>
</comment>
<feature type="binding site" evidence="17">
    <location>
        <position position="174"/>
    </location>
    <ligand>
        <name>Zn(2+)</name>
        <dbReference type="ChEBI" id="CHEBI:29105"/>
    </ligand>
</feature>
<feature type="binding site" evidence="17">
    <location>
        <position position="132"/>
    </location>
    <ligand>
        <name>NAD(+)</name>
        <dbReference type="ChEBI" id="CHEBI:57540"/>
    </ligand>
</feature>
<dbReference type="EMBL" id="BCMS01000001">
    <property type="protein sequence ID" value="GAQ20879.1"/>
    <property type="molecule type" value="Genomic_DNA"/>
</dbReference>
<dbReference type="GO" id="GO:0005737">
    <property type="term" value="C:cytoplasm"/>
    <property type="evidence" value="ECO:0007669"/>
    <property type="project" value="UniProtKB-SubCell"/>
</dbReference>
<dbReference type="EC" id="4.2.3.4" evidence="6 17"/>
<dbReference type="AlphaFoldDB" id="A0A117DQ66"/>
<evidence type="ECO:0000256" key="12">
    <source>
        <dbReference type="ARBA" id="ARBA00022833"/>
    </source>
</evidence>
<evidence type="ECO:0000256" key="13">
    <source>
        <dbReference type="ARBA" id="ARBA00023027"/>
    </source>
</evidence>
<name>A0A117DQ66_9DEIO</name>
<proteinExistence type="inferred from homology"/>
<feature type="domain" description="3-dehydroquinate synthase N-terminal" evidence="18">
    <location>
        <begin position="57"/>
        <end position="168"/>
    </location>
</feature>
<dbReference type="GO" id="GO:0008652">
    <property type="term" value="P:amino acid biosynthetic process"/>
    <property type="evidence" value="ECO:0007669"/>
    <property type="project" value="UniProtKB-KW"/>
</dbReference>
<dbReference type="GO" id="GO:0009073">
    <property type="term" value="P:aromatic amino acid family biosynthetic process"/>
    <property type="evidence" value="ECO:0007669"/>
    <property type="project" value="UniProtKB-KW"/>
</dbReference>
<evidence type="ECO:0000256" key="3">
    <source>
        <dbReference type="ARBA" id="ARBA00004496"/>
    </source>
</evidence>
<evidence type="ECO:0000256" key="5">
    <source>
        <dbReference type="ARBA" id="ARBA00005412"/>
    </source>
</evidence>